<evidence type="ECO:0000313" key="3">
    <source>
        <dbReference type="Proteomes" id="UP000076765"/>
    </source>
</evidence>
<proteinExistence type="predicted"/>
<dbReference type="EMBL" id="UGPW01000001">
    <property type="protein sequence ID" value="STY87931.1"/>
    <property type="molecule type" value="Genomic_DNA"/>
</dbReference>
<accession>A0A378PMP0</accession>
<evidence type="ECO:0000313" key="1">
    <source>
        <dbReference type="EMBL" id="ANB92151.1"/>
    </source>
</evidence>
<dbReference type="Proteomes" id="UP000076765">
    <property type="component" value="Chromosome"/>
</dbReference>
<sequence length="149" mass="16819">MKPANKKTHVKSIIVHDNLIVHQHAKKCYQFVCENSANLPLSTSDTSYIEVVHREGRYYFYTNFSSCLKIKNGDRIYVKEVTLSDNEVNKKAWNHLFDVFLVSNVSLHIFPKLLSECPSGTVIDTLGGKPTIQKILIKKILAGKAGITI</sequence>
<organism evidence="2 4">
    <name type="scientific">Moraxella ovis</name>
    <dbReference type="NCBI Taxonomy" id="29433"/>
    <lineage>
        <taxon>Bacteria</taxon>
        <taxon>Pseudomonadati</taxon>
        <taxon>Pseudomonadota</taxon>
        <taxon>Gammaproteobacteria</taxon>
        <taxon>Moraxellales</taxon>
        <taxon>Moraxellaceae</taxon>
        <taxon>Moraxella</taxon>
    </lineage>
</organism>
<evidence type="ECO:0000313" key="4">
    <source>
        <dbReference type="Proteomes" id="UP000255102"/>
    </source>
</evidence>
<dbReference type="KEGG" id="moi:MOVS_09410"/>
<protein>
    <submittedName>
        <fullName evidence="2">Uncharacterized protein</fullName>
    </submittedName>
</protein>
<evidence type="ECO:0000313" key="2">
    <source>
        <dbReference type="EMBL" id="STY87931.1"/>
    </source>
</evidence>
<name>A0A378PMP0_9GAMM</name>
<dbReference type="EMBL" id="CP011158">
    <property type="protein sequence ID" value="ANB92151.1"/>
    <property type="molecule type" value="Genomic_DNA"/>
</dbReference>
<dbReference type="AlphaFoldDB" id="A0A378PMP0"/>
<reference evidence="2 4" key="2">
    <citation type="submission" date="2018-06" db="EMBL/GenBank/DDBJ databases">
        <authorList>
            <consortium name="Pathogen Informatics"/>
            <person name="Doyle S."/>
        </authorList>
    </citation>
    <scope>NUCLEOTIDE SEQUENCE [LARGE SCALE GENOMIC DNA]</scope>
    <source>
        <strain evidence="2 4">NCTC11227</strain>
    </source>
</reference>
<reference evidence="1 3" key="1">
    <citation type="submission" date="2015-04" db="EMBL/GenBank/DDBJ databases">
        <authorList>
            <person name="Calcutt M.J."/>
            <person name="Foecking M.F."/>
        </authorList>
    </citation>
    <scope>NUCLEOTIDE SEQUENCE [LARGE SCALE GENOMIC DNA]</scope>
    <source>
        <strain evidence="1 3">199/55</strain>
    </source>
</reference>
<dbReference type="Proteomes" id="UP000255102">
    <property type="component" value="Unassembled WGS sequence"/>
</dbReference>
<gene>
    <name evidence="1" type="ORF">MOVS_09410</name>
    <name evidence="2" type="ORF">NCTC11227_01958</name>
</gene>
<keyword evidence="3" id="KW-1185">Reference proteome</keyword>